<feature type="compositionally biased region" description="Polar residues" evidence="1">
    <location>
        <begin position="1"/>
        <end position="14"/>
    </location>
</feature>
<accession>A0ABQ3MI46</accession>
<evidence type="ECO:0000313" key="3">
    <source>
        <dbReference type="Proteomes" id="UP000605568"/>
    </source>
</evidence>
<evidence type="ECO:0000313" key="2">
    <source>
        <dbReference type="EMBL" id="GHH46089.1"/>
    </source>
</evidence>
<proteinExistence type="predicted"/>
<name>A0ABQ3MI46_9PSEU</name>
<protein>
    <submittedName>
        <fullName evidence="2">Uncharacterized protein</fullName>
    </submittedName>
</protein>
<keyword evidence="3" id="KW-1185">Reference proteome</keyword>
<evidence type="ECO:0000256" key="1">
    <source>
        <dbReference type="SAM" id="MobiDB-lite"/>
    </source>
</evidence>
<dbReference type="EMBL" id="BNAR01000007">
    <property type="protein sequence ID" value="GHH46089.1"/>
    <property type="molecule type" value="Genomic_DNA"/>
</dbReference>
<gene>
    <name evidence="2" type="ORF">GCM10017774_48350</name>
</gene>
<organism evidence="2 3">
    <name type="scientific">Lentzea cavernae</name>
    <dbReference type="NCBI Taxonomy" id="2020703"/>
    <lineage>
        <taxon>Bacteria</taxon>
        <taxon>Bacillati</taxon>
        <taxon>Actinomycetota</taxon>
        <taxon>Actinomycetes</taxon>
        <taxon>Pseudonocardiales</taxon>
        <taxon>Pseudonocardiaceae</taxon>
        <taxon>Lentzea</taxon>
    </lineage>
</organism>
<sequence>MTDSVATPSGTQSGEKAPGPGCACGGGCTPARSLAPAPTPTALAPVDGDCDADSGSPRAGGCNGDADADGLRFDEMAMAKPRRANFSRLSNRWNATTIGWVPLTPRFQG</sequence>
<comment type="caution">
    <text evidence="2">The sequence shown here is derived from an EMBL/GenBank/DDBJ whole genome shotgun (WGS) entry which is preliminary data.</text>
</comment>
<feature type="compositionally biased region" description="Low complexity" evidence="1">
    <location>
        <begin position="29"/>
        <end position="45"/>
    </location>
</feature>
<dbReference type="Proteomes" id="UP000605568">
    <property type="component" value="Unassembled WGS sequence"/>
</dbReference>
<feature type="region of interest" description="Disordered" evidence="1">
    <location>
        <begin position="1"/>
        <end position="67"/>
    </location>
</feature>
<reference evidence="3" key="1">
    <citation type="journal article" date="2019" name="Int. J. Syst. Evol. Microbiol.">
        <title>The Global Catalogue of Microorganisms (GCM) 10K type strain sequencing project: providing services to taxonomists for standard genome sequencing and annotation.</title>
        <authorList>
            <consortium name="The Broad Institute Genomics Platform"/>
            <consortium name="The Broad Institute Genome Sequencing Center for Infectious Disease"/>
            <person name="Wu L."/>
            <person name="Ma J."/>
        </authorList>
    </citation>
    <scope>NUCLEOTIDE SEQUENCE [LARGE SCALE GENOMIC DNA]</scope>
    <source>
        <strain evidence="3">CGMCC 4.7367</strain>
    </source>
</reference>